<name>A0A7V7RHW3_9BACI</name>
<dbReference type="Proteomes" id="UP000441354">
    <property type="component" value="Unassembled WGS sequence"/>
</dbReference>
<dbReference type="EMBL" id="WBOT01000012">
    <property type="protein sequence ID" value="KAB2329425.1"/>
    <property type="molecule type" value="Genomic_DNA"/>
</dbReference>
<sequence>MEKSQSEKVSNIKYKRMDNDPDIKRTITEIERLILGEKGIGLMDALKITPGRVQKQLDDEWDQEFERILEDNKDYIFWEARKRSAAHVHKWIEEQKNEINEEDLLSRMQEGLKLAEIEVVRELLEREGLI</sequence>
<protein>
    <submittedName>
        <fullName evidence="1">Uncharacterized protein</fullName>
    </submittedName>
</protein>
<comment type="caution">
    <text evidence="1">The sequence shown here is derived from an EMBL/GenBank/DDBJ whole genome shotgun (WGS) entry which is preliminary data.</text>
</comment>
<reference evidence="1 2" key="1">
    <citation type="journal article" date="2014" name="Arch. Microbiol.">
        <title>Bacillus mesophilum sp. nov., strain IITR-54T, a novel 4-chlorobiphenyl dechlorinating bacterium.</title>
        <authorList>
            <person name="Manickam N."/>
            <person name="Singh N.K."/>
            <person name="Bajaj A."/>
            <person name="Kumar R.M."/>
            <person name="Kaur G."/>
            <person name="Kaur N."/>
            <person name="Bala M."/>
            <person name="Kumar A."/>
            <person name="Mayilraj S."/>
        </authorList>
    </citation>
    <scope>NUCLEOTIDE SEQUENCE [LARGE SCALE GENOMIC DNA]</scope>
    <source>
        <strain evidence="1 2">IITR-54</strain>
    </source>
</reference>
<evidence type="ECO:0000313" key="2">
    <source>
        <dbReference type="Proteomes" id="UP000441354"/>
    </source>
</evidence>
<keyword evidence="2" id="KW-1185">Reference proteome</keyword>
<proteinExistence type="predicted"/>
<dbReference type="OrthoDB" id="2889452at2"/>
<gene>
    <name evidence="1" type="ORF">F7732_21100</name>
</gene>
<dbReference type="RefSeq" id="WP_151575998.1">
    <property type="nucleotide sequence ID" value="NZ_WBOT01000012.1"/>
</dbReference>
<evidence type="ECO:0000313" key="1">
    <source>
        <dbReference type="EMBL" id="KAB2329425.1"/>
    </source>
</evidence>
<dbReference type="AlphaFoldDB" id="A0A7V7RHW3"/>
<accession>A0A7V7RHW3</accession>
<organism evidence="1 2">
    <name type="scientific">Bacillus mesophilum</name>
    <dbReference type="NCBI Taxonomy" id="1071718"/>
    <lineage>
        <taxon>Bacteria</taxon>
        <taxon>Bacillati</taxon>
        <taxon>Bacillota</taxon>
        <taxon>Bacilli</taxon>
        <taxon>Bacillales</taxon>
        <taxon>Bacillaceae</taxon>
        <taxon>Bacillus</taxon>
    </lineage>
</organism>